<sequence length="437" mass="46306">MSWQEELRRLDSDLAAGRIGHAEHRHRREELLAEASGGGAASPVASPLRAGAGELPAQVTEPSPAAGTWNAEPVSWKQPQPGWAPTTPIAPATPSTANTWASANPAIQPQQPQTQQPQTQQPQPQPVWHPVQQQVTEPVPAEPQPEPDKQDKKKAKPQRPPRSSLTRKPRWSPKDGEPSFATAPSPADTRPTGYLPVSGDTGDLGRQQTPELRRLWEEAPPRKKKPTWLFLSLGVLVVLALVVGGIWYIGNRPDQSDSTDTVSPPPVPSATGGQDPSAALEDKLPALAGRPSPDNSTMSPDKAVQLKVVSQADADLMKGATATELVYHAYADTTHTDNGTILLAVPTPSPVQAAQLVKGLKQNLTAGGFGSTPLGPAPTDLLYSGSSPAGRVLAFWYTSGPVAIGIGVSQPLTDDAVVLRSRIEQIRTKVAAALPAR</sequence>
<proteinExistence type="predicted"/>
<feature type="region of interest" description="Disordered" evidence="1">
    <location>
        <begin position="30"/>
        <end position="206"/>
    </location>
</feature>
<keyword evidence="2" id="KW-0812">Transmembrane</keyword>
<dbReference type="EMBL" id="CP127294">
    <property type="protein sequence ID" value="WIX80596.1"/>
    <property type="molecule type" value="Genomic_DNA"/>
</dbReference>
<feature type="compositionally biased region" description="Low complexity" evidence="1">
    <location>
        <begin position="108"/>
        <end position="136"/>
    </location>
</feature>
<feature type="transmembrane region" description="Helical" evidence="2">
    <location>
        <begin position="228"/>
        <end position="249"/>
    </location>
</feature>
<feature type="region of interest" description="Disordered" evidence="1">
    <location>
        <begin position="252"/>
        <end position="278"/>
    </location>
</feature>
<protein>
    <submittedName>
        <fullName evidence="3">Uncharacterized protein</fullName>
    </submittedName>
</protein>
<dbReference type="RefSeq" id="WP_285971223.1">
    <property type="nucleotide sequence ID" value="NZ_CP127294.1"/>
</dbReference>
<evidence type="ECO:0000256" key="2">
    <source>
        <dbReference type="SAM" id="Phobius"/>
    </source>
</evidence>
<evidence type="ECO:0000256" key="1">
    <source>
        <dbReference type="SAM" id="MobiDB-lite"/>
    </source>
</evidence>
<reference evidence="3 4" key="1">
    <citation type="submission" date="2023-06" db="EMBL/GenBank/DDBJ databases">
        <authorList>
            <person name="Oyuntsetseg B."/>
            <person name="Kim S.B."/>
        </authorList>
    </citation>
    <scope>NUCLEOTIDE SEQUENCE [LARGE SCALE GENOMIC DNA]</scope>
    <source>
        <strain evidence="3 4">2-15</strain>
    </source>
</reference>
<gene>
    <name evidence="3" type="ORF">QRX50_07460</name>
</gene>
<dbReference type="KEGG" id="acab:QRX50_07460"/>
<feature type="compositionally biased region" description="Basic residues" evidence="1">
    <location>
        <begin position="152"/>
        <end position="171"/>
    </location>
</feature>
<dbReference type="AlphaFoldDB" id="A0A9Y2IJU6"/>
<accession>A0A9Y2IJU6</accession>
<organism evidence="3 4">
    <name type="scientific">Amycolatopsis carbonis</name>
    <dbReference type="NCBI Taxonomy" id="715471"/>
    <lineage>
        <taxon>Bacteria</taxon>
        <taxon>Bacillati</taxon>
        <taxon>Actinomycetota</taxon>
        <taxon>Actinomycetes</taxon>
        <taxon>Pseudonocardiales</taxon>
        <taxon>Pseudonocardiaceae</taxon>
        <taxon>Amycolatopsis</taxon>
    </lineage>
</organism>
<feature type="compositionally biased region" description="Low complexity" evidence="1">
    <location>
        <begin position="84"/>
        <end position="97"/>
    </location>
</feature>
<evidence type="ECO:0000313" key="3">
    <source>
        <dbReference type="EMBL" id="WIX80596.1"/>
    </source>
</evidence>
<evidence type="ECO:0000313" key="4">
    <source>
        <dbReference type="Proteomes" id="UP001236014"/>
    </source>
</evidence>
<keyword evidence="2" id="KW-0472">Membrane</keyword>
<name>A0A9Y2IJU6_9PSEU</name>
<keyword evidence="2" id="KW-1133">Transmembrane helix</keyword>
<dbReference type="Proteomes" id="UP001236014">
    <property type="component" value="Chromosome"/>
</dbReference>
<keyword evidence="4" id="KW-1185">Reference proteome</keyword>
<feature type="compositionally biased region" description="Polar residues" evidence="1">
    <location>
        <begin position="98"/>
        <end position="107"/>
    </location>
</feature>